<evidence type="ECO:0000256" key="8">
    <source>
        <dbReference type="SAM" id="Phobius"/>
    </source>
</evidence>
<feature type="transmembrane region" description="Helical" evidence="8">
    <location>
        <begin position="456"/>
        <end position="478"/>
    </location>
</feature>
<dbReference type="EMBL" id="CAMPGE010027885">
    <property type="protein sequence ID" value="CAI2385469.1"/>
    <property type="molecule type" value="Genomic_DNA"/>
</dbReference>
<reference evidence="10" key="1">
    <citation type="submission" date="2023-07" db="EMBL/GenBank/DDBJ databases">
        <authorList>
            <consortium name="AG Swart"/>
            <person name="Singh M."/>
            <person name="Singh A."/>
            <person name="Seah K."/>
            <person name="Emmerich C."/>
        </authorList>
    </citation>
    <scope>NUCLEOTIDE SEQUENCE</scope>
    <source>
        <strain evidence="10">DP1</strain>
    </source>
</reference>
<dbReference type="InterPro" id="IPR012496">
    <property type="entry name" value="TMC_dom"/>
</dbReference>
<dbReference type="GO" id="GO:0005886">
    <property type="term" value="C:plasma membrane"/>
    <property type="evidence" value="ECO:0007669"/>
    <property type="project" value="InterPro"/>
</dbReference>
<dbReference type="InterPro" id="IPR038900">
    <property type="entry name" value="TMC"/>
</dbReference>
<evidence type="ECO:0000256" key="7">
    <source>
        <dbReference type="SAM" id="MobiDB-lite"/>
    </source>
</evidence>
<dbReference type="GO" id="GO:0008381">
    <property type="term" value="F:mechanosensitive monoatomic ion channel activity"/>
    <property type="evidence" value="ECO:0007669"/>
    <property type="project" value="TreeGrafter"/>
</dbReference>
<dbReference type="PANTHER" id="PTHR23302">
    <property type="entry name" value="TRANSMEMBRANE CHANNEL-RELATED"/>
    <property type="match status" value="1"/>
</dbReference>
<feature type="region of interest" description="Disordered" evidence="7">
    <location>
        <begin position="1"/>
        <end position="109"/>
    </location>
</feature>
<keyword evidence="11" id="KW-1185">Reference proteome</keyword>
<feature type="coiled-coil region" evidence="6">
    <location>
        <begin position="778"/>
        <end position="805"/>
    </location>
</feature>
<feature type="coiled-coil region" evidence="6">
    <location>
        <begin position="118"/>
        <end position="194"/>
    </location>
</feature>
<feature type="transmembrane region" description="Helical" evidence="8">
    <location>
        <begin position="356"/>
        <end position="378"/>
    </location>
</feature>
<dbReference type="AlphaFoldDB" id="A0AAD1Y6M4"/>
<organism evidence="10 11">
    <name type="scientific">Euplotes crassus</name>
    <dbReference type="NCBI Taxonomy" id="5936"/>
    <lineage>
        <taxon>Eukaryota</taxon>
        <taxon>Sar</taxon>
        <taxon>Alveolata</taxon>
        <taxon>Ciliophora</taxon>
        <taxon>Intramacronucleata</taxon>
        <taxon>Spirotrichea</taxon>
        <taxon>Hypotrichia</taxon>
        <taxon>Euplotida</taxon>
        <taxon>Euplotidae</taxon>
        <taxon>Moneuplotes</taxon>
    </lineage>
</organism>
<dbReference type="Proteomes" id="UP001295684">
    <property type="component" value="Unassembled WGS sequence"/>
</dbReference>
<evidence type="ECO:0000313" key="11">
    <source>
        <dbReference type="Proteomes" id="UP001295684"/>
    </source>
</evidence>
<comment type="similarity">
    <text evidence="2">Belongs to the TMC family.</text>
</comment>
<evidence type="ECO:0000256" key="5">
    <source>
        <dbReference type="ARBA" id="ARBA00023136"/>
    </source>
</evidence>
<keyword evidence="4 8" id="KW-1133">Transmembrane helix</keyword>
<feature type="transmembrane region" description="Helical" evidence="8">
    <location>
        <begin position="300"/>
        <end position="321"/>
    </location>
</feature>
<proteinExistence type="inferred from homology"/>
<dbReference type="PANTHER" id="PTHR23302:SF24">
    <property type="entry name" value="TMC DOMAIN-CONTAINING PROTEIN"/>
    <property type="match status" value="1"/>
</dbReference>
<keyword evidence="5 8" id="KW-0472">Membrane</keyword>
<comment type="caution">
    <text evidence="10">The sequence shown here is derived from an EMBL/GenBank/DDBJ whole genome shotgun (WGS) entry which is preliminary data.</text>
</comment>
<evidence type="ECO:0000256" key="1">
    <source>
        <dbReference type="ARBA" id="ARBA00004141"/>
    </source>
</evidence>
<accession>A0AAD1Y6M4</accession>
<evidence type="ECO:0000256" key="4">
    <source>
        <dbReference type="ARBA" id="ARBA00022989"/>
    </source>
</evidence>
<evidence type="ECO:0000259" key="9">
    <source>
        <dbReference type="Pfam" id="PF07810"/>
    </source>
</evidence>
<evidence type="ECO:0000256" key="2">
    <source>
        <dbReference type="ARBA" id="ARBA00006510"/>
    </source>
</evidence>
<evidence type="ECO:0000256" key="3">
    <source>
        <dbReference type="ARBA" id="ARBA00022692"/>
    </source>
</evidence>
<name>A0AAD1Y6M4_EUPCR</name>
<protein>
    <recommendedName>
        <fullName evidence="9">TMC domain-containing protein</fullName>
    </recommendedName>
</protein>
<gene>
    <name evidence="10" type="ORF">ECRASSUSDP1_LOCUS27035</name>
</gene>
<feature type="compositionally biased region" description="Basic and acidic residues" evidence="7">
    <location>
        <begin position="48"/>
        <end position="67"/>
    </location>
</feature>
<feature type="domain" description="TMC" evidence="9">
    <location>
        <begin position="575"/>
        <end position="669"/>
    </location>
</feature>
<evidence type="ECO:0000256" key="6">
    <source>
        <dbReference type="SAM" id="Coils"/>
    </source>
</evidence>
<sequence>MNSGKTPESGFIGQRRRLPRGRDDDDDDFGRDRGNNASGFIGSSNARLGRDETGFEGLEGRHEDPRDFAPIGNSYPNERGNGSRDSLSFENSHKKRAKPAQKTEKPLTHIDRNTVGKVVELKDKYQRLKDRSNDKDKEMKITDMKIDALAERIREIDKKKAEFKDQLFEEKKKNNLLKKRLDLNEQEKLDLEQQLETGIKPNRKGKKGKGIFGNVDIEGHQQMLEERRRKEREEMRRQLFAGVDFLGGGQLKVNQSTSRKCWETVRYKVLNFFDTITPHKTDLKYISAKYDKATTAFFQFYRFVVAFSIILFVFFLLILTLHTMDYYANNSFTSPEYCNNIPCYFYYSRFDDKFDFIYALSYLVFGAVGLTICIIQWTSFSLKNMRSKIYTNEDILFSKMFFNAWNWNVYTHEDYFEAISYIKNETSTTIYEDIIREKVKNRTKEQKFDLVIRRMIFITLNVILIIAGVGAIFAANLFNNDIQNSISGPSYATALIPSLIVSFVNGIVPAMTKRITACEKYDFANTLLKQQIWRMFAIRILNLTIFMLLNRELAFNDGIFASSPIIEFDTEVYDCREDQAASNLARLMFTEYIVKLISAFGWMSLNFCKGGCGAKRGWRAEFPVSEEVVWLLYFQAVVWSALLWNPFVALIYPLMFYCMFKFIYFKISWLQKKPLKSTNAQDLGNYIMTFLNVSFVLMFVFIGFLLSDKLSHSTYDSTKQCGPFANNKAWRESFGSDADNVYSDYYPILWLIFIIVICVYFLKRNTSIIVRDYSKEKDKEYKLTLSNLERSIARIKNKIELKKMVEQT</sequence>
<feature type="transmembrane region" description="Helical" evidence="8">
    <location>
        <begin position="683"/>
        <end position="706"/>
    </location>
</feature>
<feature type="transmembrane region" description="Helical" evidence="8">
    <location>
        <begin position="628"/>
        <end position="644"/>
    </location>
</feature>
<evidence type="ECO:0000313" key="10">
    <source>
        <dbReference type="EMBL" id="CAI2385469.1"/>
    </source>
</evidence>
<keyword evidence="6" id="KW-0175">Coiled coil</keyword>
<keyword evidence="3 8" id="KW-0812">Transmembrane</keyword>
<dbReference type="Pfam" id="PF07810">
    <property type="entry name" value="TMC"/>
    <property type="match status" value="1"/>
</dbReference>
<feature type="compositionally biased region" description="Polar residues" evidence="7">
    <location>
        <begin position="35"/>
        <end position="46"/>
    </location>
</feature>
<feature type="transmembrane region" description="Helical" evidence="8">
    <location>
        <begin position="650"/>
        <end position="671"/>
    </location>
</feature>
<comment type="subcellular location">
    <subcellularLocation>
        <location evidence="1">Membrane</location>
        <topology evidence="1">Multi-pass membrane protein</topology>
    </subcellularLocation>
</comment>
<feature type="transmembrane region" description="Helical" evidence="8">
    <location>
        <begin position="745"/>
        <end position="762"/>
    </location>
</feature>
<feature type="transmembrane region" description="Helical" evidence="8">
    <location>
        <begin position="490"/>
        <end position="511"/>
    </location>
</feature>